<organism evidence="9 10">
    <name type="scientific">Roseibium denhamense</name>
    <dbReference type="NCBI Taxonomy" id="76305"/>
    <lineage>
        <taxon>Bacteria</taxon>
        <taxon>Pseudomonadati</taxon>
        <taxon>Pseudomonadota</taxon>
        <taxon>Alphaproteobacteria</taxon>
        <taxon>Hyphomicrobiales</taxon>
        <taxon>Stappiaceae</taxon>
        <taxon>Roseibium</taxon>
    </lineage>
</organism>
<dbReference type="InterPro" id="IPR005467">
    <property type="entry name" value="His_kinase_dom"/>
</dbReference>
<dbReference type="InterPro" id="IPR011006">
    <property type="entry name" value="CheY-like_superfamily"/>
</dbReference>
<gene>
    <name evidence="9" type="ORF">SAMN06265374_3081</name>
</gene>
<dbReference type="EMBL" id="FXTT01000004">
    <property type="protein sequence ID" value="SMP29332.1"/>
    <property type="molecule type" value="Genomic_DNA"/>
</dbReference>
<dbReference type="Pfam" id="PF02518">
    <property type="entry name" value="HATPase_c"/>
    <property type="match status" value="1"/>
</dbReference>
<dbReference type="InterPro" id="IPR003661">
    <property type="entry name" value="HisK_dim/P_dom"/>
</dbReference>
<evidence type="ECO:0000256" key="4">
    <source>
        <dbReference type="ARBA" id="ARBA00022679"/>
    </source>
</evidence>
<dbReference type="Gene3D" id="3.40.50.2300">
    <property type="match status" value="1"/>
</dbReference>
<dbReference type="InterPro" id="IPR001789">
    <property type="entry name" value="Sig_transdc_resp-reg_receiver"/>
</dbReference>
<dbReference type="InterPro" id="IPR004358">
    <property type="entry name" value="Sig_transdc_His_kin-like_C"/>
</dbReference>
<feature type="modified residue" description="4-aspartylphosphate" evidence="6">
    <location>
        <position position="314"/>
    </location>
</feature>
<sequence length="385" mass="40929">MADQNEDSVKLALLAHDLRTPLAAMRLTAELIERSPLTDTQKDQISILIKSIDALTHMTGELIQTASPAADPQPAECRVAAILGECTDLFAVSAKAKGLRLILDLAEGAKRATTTFEANLRRVVMTLLDNAIKYTGSGTVIVSADLRTGGGVANGSEPQLDQQWICVSVTDKGPGITSDEQGQLFQPFARGEHGLATAPGSGLGLWGAAELTHEMGGQLELRQPDDGGSRFEIHIPVGLLSDDAADVPERNGEAGREPPEQLPCHVLIVDDNETNCRLLSALLESFGATADTARSGEQAIGLVRAGDYDAVFLDLHMPGMSGLETAEELRTFKSADDLPLVAVTAALETVGDQRLKKVGFQDVLAKPLSPSLLYDTLSGFRRGRS</sequence>
<proteinExistence type="predicted"/>
<evidence type="ECO:0000256" key="1">
    <source>
        <dbReference type="ARBA" id="ARBA00000085"/>
    </source>
</evidence>
<feature type="domain" description="Histidine kinase" evidence="7">
    <location>
        <begin position="13"/>
        <end position="239"/>
    </location>
</feature>
<evidence type="ECO:0000313" key="10">
    <source>
        <dbReference type="Proteomes" id="UP001157914"/>
    </source>
</evidence>
<dbReference type="SUPFAM" id="SSF55874">
    <property type="entry name" value="ATPase domain of HSP90 chaperone/DNA topoisomerase II/histidine kinase"/>
    <property type="match status" value="1"/>
</dbReference>
<keyword evidence="10" id="KW-1185">Reference proteome</keyword>
<feature type="domain" description="Response regulatory" evidence="8">
    <location>
        <begin position="265"/>
        <end position="381"/>
    </location>
</feature>
<evidence type="ECO:0000256" key="5">
    <source>
        <dbReference type="ARBA" id="ARBA00022777"/>
    </source>
</evidence>
<dbReference type="SUPFAM" id="SSF47384">
    <property type="entry name" value="Homodimeric domain of signal transducing histidine kinase"/>
    <property type="match status" value="1"/>
</dbReference>
<dbReference type="SMART" id="SM00388">
    <property type="entry name" value="HisKA"/>
    <property type="match status" value="1"/>
</dbReference>
<dbReference type="PROSITE" id="PS50110">
    <property type="entry name" value="RESPONSE_REGULATORY"/>
    <property type="match status" value="1"/>
</dbReference>
<dbReference type="RefSeq" id="WP_155193291.1">
    <property type="nucleotide sequence ID" value="NZ_BAAAEA010000004.1"/>
</dbReference>
<dbReference type="CDD" id="cd00082">
    <property type="entry name" value="HisKA"/>
    <property type="match status" value="1"/>
</dbReference>
<dbReference type="CDD" id="cd17546">
    <property type="entry name" value="REC_hyHK_CKI1_RcsC-like"/>
    <property type="match status" value="1"/>
</dbReference>
<dbReference type="Pfam" id="PF00512">
    <property type="entry name" value="HisKA"/>
    <property type="match status" value="1"/>
</dbReference>
<dbReference type="SUPFAM" id="SSF52172">
    <property type="entry name" value="CheY-like"/>
    <property type="match status" value="1"/>
</dbReference>
<evidence type="ECO:0000259" key="8">
    <source>
        <dbReference type="PROSITE" id="PS50110"/>
    </source>
</evidence>
<keyword evidence="3 6" id="KW-0597">Phosphoprotein</keyword>
<dbReference type="SMART" id="SM00448">
    <property type="entry name" value="REC"/>
    <property type="match status" value="1"/>
</dbReference>
<name>A0ABY1P969_9HYPH</name>
<reference evidence="9 10" key="1">
    <citation type="submission" date="2017-05" db="EMBL/GenBank/DDBJ databases">
        <authorList>
            <person name="Varghese N."/>
            <person name="Submissions S."/>
        </authorList>
    </citation>
    <scope>NUCLEOTIDE SEQUENCE [LARGE SCALE GENOMIC DNA]</scope>
    <source>
        <strain evidence="9 10">DSM 15949</strain>
    </source>
</reference>
<dbReference type="EC" id="2.7.13.3" evidence="2"/>
<dbReference type="PRINTS" id="PR00344">
    <property type="entry name" value="BCTRLSENSOR"/>
</dbReference>
<accession>A0ABY1P969</accession>
<dbReference type="Gene3D" id="1.10.287.130">
    <property type="match status" value="1"/>
</dbReference>
<dbReference type="Pfam" id="PF00072">
    <property type="entry name" value="Response_reg"/>
    <property type="match status" value="1"/>
</dbReference>
<dbReference type="PANTHER" id="PTHR43047">
    <property type="entry name" value="TWO-COMPONENT HISTIDINE PROTEIN KINASE"/>
    <property type="match status" value="1"/>
</dbReference>
<evidence type="ECO:0000256" key="3">
    <source>
        <dbReference type="ARBA" id="ARBA00022553"/>
    </source>
</evidence>
<dbReference type="InterPro" id="IPR003594">
    <property type="entry name" value="HATPase_dom"/>
</dbReference>
<dbReference type="Proteomes" id="UP001157914">
    <property type="component" value="Unassembled WGS sequence"/>
</dbReference>
<comment type="catalytic activity">
    <reaction evidence="1">
        <text>ATP + protein L-histidine = ADP + protein N-phospho-L-histidine.</text>
        <dbReference type="EC" id="2.7.13.3"/>
    </reaction>
</comment>
<protein>
    <recommendedName>
        <fullName evidence="2">histidine kinase</fullName>
        <ecNumber evidence="2">2.7.13.3</ecNumber>
    </recommendedName>
</protein>
<dbReference type="InterPro" id="IPR036097">
    <property type="entry name" value="HisK_dim/P_sf"/>
</dbReference>
<evidence type="ECO:0000256" key="6">
    <source>
        <dbReference type="PROSITE-ProRule" id="PRU00169"/>
    </source>
</evidence>
<evidence type="ECO:0000313" key="9">
    <source>
        <dbReference type="EMBL" id="SMP29332.1"/>
    </source>
</evidence>
<comment type="caution">
    <text evidence="9">The sequence shown here is derived from an EMBL/GenBank/DDBJ whole genome shotgun (WGS) entry which is preliminary data.</text>
</comment>
<dbReference type="PROSITE" id="PS50109">
    <property type="entry name" value="HIS_KIN"/>
    <property type="match status" value="1"/>
</dbReference>
<evidence type="ECO:0000256" key="2">
    <source>
        <dbReference type="ARBA" id="ARBA00012438"/>
    </source>
</evidence>
<dbReference type="SMART" id="SM00387">
    <property type="entry name" value="HATPase_c"/>
    <property type="match status" value="1"/>
</dbReference>
<dbReference type="GO" id="GO:0016301">
    <property type="term" value="F:kinase activity"/>
    <property type="evidence" value="ECO:0007669"/>
    <property type="project" value="UniProtKB-KW"/>
</dbReference>
<keyword evidence="5 9" id="KW-0418">Kinase</keyword>
<keyword evidence="4" id="KW-0808">Transferase</keyword>
<dbReference type="PANTHER" id="PTHR43047:SF72">
    <property type="entry name" value="OSMOSENSING HISTIDINE PROTEIN KINASE SLN1"/>
    <property type="match status" value="1"/>
</dbReference>
<dbReference type="Gene3D" id="3.30.565.10">
    <property type="entry name" value="Histidine kinase-like ATPase, C-terminal domain"/>
    <property type="match status" value="1"/>
</dbReference>
<evidence type="ECO:0000259" key="7">
    <source>
        <dbReference type="PROSITE" id="PS50109"/>
    </source>
</evidence>
<dbReference type="InterPro" id="IPR036890">
    <property type="entry name" value="HATPase_C_sf"/>
</dbReference>